<organism evidence="7 8">
    <name type="scientific">Roseivivax sediminis</name>
    <dbReference type="NCBI Taxonomy" id="936889"/>
    <lineage>
        <taxon>Bacteria</taxon>
        <taxon>Pseudomonadati</taxon>
        <taxon>Pseudomonadota</taxon>
        <taxon>Alphaproteobacteria</taxon>
        <taxon>Rhodobacterales</taxon>
        <taxon>Roseobacteraceae</taxon>
        <taxon>Roseivivax</taxon>
    </lineage>
</organism>
<dbReference type="CDD" id="cd03214">
    <property type="entry name" value="ABC_Iron-Siderophores_B12_Hemin"/>
    <property type="match status" value="1"/>
</dbReference>
<evidence type="ECO:0000313" key="7">
    <source>
        <dbReference type="EMBL" id="SFE74545.1"/>
    </source>
</evidence>
<dbReference type="RefSeq" id="WP_149758036.1">
    <property type="nucleotide sequence ID" value="NZ_FOMS01000015.1"/>
</dbReference>
<gene>
    <name evidence="7" type="ORF">SAMN04515678_11531</name>
</gene>
<dbReference type="Proteomes" id="UP000325289">
    <property type="component" value="Unassembled WGS sequence"/>
</dbReference>
<keyword evidence="4" id="KW-1278">Translocase</keyword>
<dbReference type="InterPro" id="IPR003593">
    <property type="entry name" value="AAA+_ATPase"/>
</dbReference>
<keyword evidence="1" id="KW-0813">Transport</keyword>
<dbReference type="PANTHER" id="PTHR42794:SF1">
    <property type="entry name" value="HEMIN IMPORT ATP-BINDING PROTEIN HMUV"/>
    <property type="match status" value="1"/>
</dbReference>
<keyword evidence="2" id="KW-0547">Nucleotide-binding</keyword>
<keyword evidence="8" id="KW-1185">Reference proteome</keyword>
<dbReference type="NCBIfam" id="NF010068">
    <property type="entry name" value="PRK13548.1"/>
    <property type="match status" value="1"/>
</dbReference>
<dbReference type="InterPro" id="IPR017871">
    <property type="entry name" value="ABC_transporter-like_CS"/>
</dbReference>
<dbReference type="InterPro" id="IPR027417">
    <property type="entry name" value="P-loop_NTPase"/>
</dbReference>
<evidence type="ECO:0000313" key="8">
    <source>
        <dbReference type="Proteomes" id="UP000325289"/>
    </source>
</evidence>
<dbReference type="GO" id="GO:0016887">
    <property type="term" value="F:ATP hydrolysis activity"/>
    <property type="evidence" value="ECO:0007669"/>
    <property type="project" value="InterPro"/>
</dbReference>
<dbReference type="InterPro" id="IPR003439">
    <property type="entry name" value="ABC_transporter-like_ATP-bd"/>
</dbReference>
<dbReference type="GO" id="GO:0005524">
    <property type="term" value="F:ATP binding"/>
    <property type="evidence" value="ECO:0007669"/>
    <property type="project" value="UniProtKB-KW"/>
</dbReference>
<evidence type="ECO:0000256" key="2">
    <source>
        <dbReference type="ARBA" id="ARBA00022741"/>
    </source>
</evidence>
<proteinExistence type="predicted"/>
<keyword evidence="3 7" id="KW-0067">ATP-binding</keyword>
<name>A0A1I2D237_9RHOB</name>
<accession>A0A1I2D237</accession>
<feature type="domain" description="ABC transporter" evidence="6">
    <location>
        <begin position="2"/>
        <end position="238"/>
    </location>
</feature>
<comment type="function">
    <text evidence="5">Part of the ABC transporter complex HmuTUV involved in hemin import. Responsible for energy coupling to the transport system.</text>
</comment>
<dbReference type="Gene3D" id="3.40.50.300">
    <property type="entry name" value="P-loop containing nucleotide triphosphate hydrolases"/>
    <property type="match status" value="1"/>
</dbReference>
<reference evidence="7 8" key="1">
    <citation type="submission" date="2016-10" db="EMBL/GenBank/DDBJ databases">
        <authorList>
            <person name="Varghese N."/>
            <person name="Submissions S."/>
        </authorList>
    </citation>
    <scope>NUCLEOTIDE SEQUENCE [LARGE SCALE GENOMIC DNA]</scope>
    <source>
        <strain evidence="8">YIM D21,KCTC 23444,ACCC 10710</strain>
    </source>
</reference>
<dbReference type="SUPFAM" id="SSF52540">
    <property type="entry name" value="P-loop containing nucleoside triphosphate hydrolases"/>
    <property type="match status" value="1"/>
</dbReference>
<protein>
    <submittedName>
        <fullName evidence="7">Iron complex transport system ATP-binding protein</fullName>
    </submittedName>
</protein>
<dbReference type="PANTHER" id="PTHR42794">
    <property type="entry name" value="HEMIN IMPORT ATP-BINDING PROTEIN HMUV"/>
    <property type="match status" value="1"/>
</dbReference>
<dbReference type="Pfam" id="PF00005">
    <property type="entry name" value="ABC_tran"/>
    <property type="match status" value="1"/>
</dbReference>
<dbReference type="EMBL" id="FOMS01000015">
    <property type="protein sequence ID" value="SFE74545.1"/>
    <property type="molecule type" value="Genomic_DNA"/>
</dbReference>
<evidence type="ECO:0000256" key="4">
    <source>
        <dbReference type="ARBA" id="ARBA00022967"/>
    </source>
</evidence>
<evidence type="ECO:0000256" key="3">
    <source>
        <dbReference type="ARBA" id="ARBA00022840"/>
    </source>
</evidence>
<dbReference type="SMART" id="SM00382">
    <property type="entry name" value="AAA"/>
    <property type="match status" value="1"/>
</dbReference>
<evidence type="ECO:0000256" key="5">
    <source>
        <dbReference type="ARBA" id="ARBA00037066"/>
    </source>
</evidence>
<evidence type="ECO:0000259" key="6">
    <source>
        <dbReference type="PROSITE" id="PS50893"/>
    </source>
</evidence>
<evidence type="ECO:0000256" key="1">
    <source>
        <dbReference type="ARBA" id="ARBA00022448"/>
    </source>
</evidence>
<sequence>MLEAHGIRVALGRREILHSVDLRAAPGALSCIVGPNGSGKTTLLRALTGDARHDGTVSINGRDTARLRAWELAALRGVLPQAATLAFPFTVTEVVRIGLRAGDAGEHAEIAAAALGRVGLAGYAERSYQELSGGEQQRVQLARVLAQVWEPVTEDGPRWLFLDEPVSSLDIGHQIEVMQVARDFADAGGGVIAVMHDLNLSAMFGDRMLCLSEGRIIAEGAPGEVMTDATLSRAYRCRVRVNAVPGEAASFILPHMAQAD</sequence>
<dbReference type="OrthoDB" id="9805601at2"/>
<dbReference type="PROSITE" id="PS50893">
    <property type="entry name" value="ABC_TRANSPORTER_2"/>
    <property type="match status" value="1"/>
</dbReference>
<dbReference type="AlphaFoldDB" id="A0A1I2D237"/>
<dbReference type="PROSITE" id="PS00211">
    <property type="entry name" value="ABC_TRANSPORTER_1"/>
    <property type="match status" value="1"/>
</dbReference>